<dbReference type="EMBL" id="JANAVB010041820">
    <property type="protein sequence ID" value="KAJ6795345.1"/>
    <property type="molecule type" value="Genomic_DNA"/>
</dbReference>
<comment type="caution">
    <text evidence="2">The sequence shown here is derived from an EMBL/GenBank/DDBJ whole genome shotgun (WGS) entry which is preliminary data.</text>
</comment>
<feature type="compositionally biased region" description="Basic and acidic residues" evidence="1">
    <location>
        <begin position="11"/>
        <end position="21"/>
    </location>
</feature>
<evidence type="ECO:0000313" key="2">
    <source>
        <dbReference type="EMBL" id="KAJ6795345.1"/>
    </source>
</evidence>
<sequence length="43" mass="4314">MNGQIWPFTARRGDTGADHQNGEVPVAMAAGFLGTAADPGGGN</sequence>
<organism evidence="2 3">
    <name type="scientific">Iris pallida</name>
    <name type="common">Sweet iris</name>
    <dbReference type="NCBI Taxonomy" id="29817"/>
    <lineage>
        <taxon>Eukaryota</taxon>
        <taxon>Viridiplantae</taxon>
        <taxon>Streptophyta</taxon>
        <taxon>Embryophyta</taxon>
        <taxon>Tracheophyta</taxon>
        <taxon>Spermatophyta</taxon>
        <taxon>Magnoliopsida</taxon>
        <taxon>Liliopsida</taxon>
        <taxon>Asparagales</taxon>
        <taxon>Iridaceae</taxon>
        <taxon>Iridoideae</taxon>
        <taxon>Irideae</taxon>
        <taxon>Iris</taxon>
    </lineage>
</organism>
<dbReference type="AlphaFoldDB" id="A0AAX6DUK2"/>
<evidence type="ECO:0000256" key="1">
    <source>
        <dbReference type="SAM" id="MobiDB-lite"/>
    </source>
</evidence>
<reference evidence="2" key="2">
    <citation type="submission" date="2023-04" db="EMBL/GenBank/DDBJ databases">
        <authorList>
            <person name="Bruccoleri R.E."/>
            <person name="Oakeley E.J."/>
            <person name="Faust A.-M."/>
            <person name="Dessus-Babus S."/>
            <person name="Altorfer M."/>
            <person name="Burckhardt D."/>
            <person name="Oertli M."/>
            <person name="Naumann U."/>
            <person name="Petersen F."/>
            <person name="Wong J."/>
        </authorList>
    </citation>
    <scope>NUCLEOTIDE SEQUENCE</scope>
    <source>
        <strain evidence="2">GSM-AAB239-AS_SAM_17_03QT</strain>
        <tissue evidence="2">Leaf</tissue>
    </source>
</reference>
<protein>
    <submittedName>
        <fullName evidence="2">Vegetative cell wall protein gp1-like</fullName>
    </submittedName>
</protein>
<feature type="region of interest" description="Disordered" evidence="1">
    <location>
        <begin position="1"/>
        <end position="21"/>
    </location>
</feature>
<keyword evidence="3" id="KW-1185">Reference proteome</keyword>
<dbReference type="Proteomes" id="UP001140949">
    <property type="component" value="Unassembled WGS sequence"/>
</dbReference>
<name>A0AAX6DUK2_IRIPA</name>
<accession>A0AAX6DUK2</accession>
<proteinExistence type="predicted"/>
<gene>
    <name evidence="2" type="ORF">M6B38_226395</name>
</gene>
<evidence type="ECO:0000313" key="3">
    <source>
        <dbReference type="Proteomes" id="UP001140949"/>
    </source>
</evidence>
<reference evidence="2" key="1">
    <citation type="journal article" date="2023" name="GigaByte">
        <title>Genome assembly of the bearded iris, Iris pallida Lam.</title>
        <authorList>
            <person name="Bruccoleri R.E."/>
            <person name="Oakeley E.J."/>
            <person name="Faust A.M.E."/>
            <person name="Altorfer M."/>
            <person name="Dessus-Babus S."/>
            <person name="Burckhardt D."/>
            <person name="Oertli M."/>
            <person name="Naumann U."/>
            <person name="Petersen F."/>
            <person name="Wong J."/>
        </authorList>
    </citation>
    <scope>NUCLEOTIDE SEQUENCE</scope>
    <source>
        <strain evidence="2">GSM-AAB239-AS_SAM_17_03QT</strain>
    </source>
</reference>